<evidence type="ECO:0000313" key="3">
    <source>
        <dbReference type="Proteomes" id="UP000635606"/>
    </source>
</evidence>
<protein>
    <submittedName>
        <fullName evidence="2">Uncharacterized protein</fullName>
    </submittedName>
</protein>
<dbReference type="AlphaFoldDB" id="A0A8J4EAM7"/>
<feature type="signal peptide" evidence="1">
    <location>
        <begin position="1"/>
        <end position="30"/>
    </location>
</feature>
<dbReference type="RefSeq" id="WP_203927528.1">
    <property type="nucleotide sequence ID" value="NZ_BOPH01000027.1"/>
</dbReference>
<feature type="chain" id="PRO_5035219064" evidence="1">
    <location>
        <begin position="31"/>
        <end position="401"/>
    </location>
</feature>
<name>A0A8J4EAM7_9ACTN</name>
<keyword evidence="3" id="KW-1185">Reference proteome</keyword>
<evidence type="ECO:0000313" key="2">
    <source>
        <dbReference type="EMBL" id="GIJ67573.1"/>
    </source>
</evidence>
<dbReference type="Gene3D" id="2.50.20.10">
    <property type="entry name" value="Lipoprotein localisation LolA/LolB/LppX"/>
    <property type="match status" value="1"/>
</dbReference>
<dbReference type="Proteomes" id="UP000635606">
    <property type="component" value="Unassembled WGS sequence"/>
</dbReference>
<organism evidence="2 3">
    <name type="scientific">Virgisporangium ochraceum</name>
    <dbReference type="NCBI Taxonomy" id="65505"/>
    <lineage>
        <taxon>Bacteria</taxon>
        <taxon>Bacillati</taxon>
        <taxon>Actinomycetota</taxon>
        <taxon>Actinomycetes</taxon>
        <taxon>Micromonosporales</taxon>
        <taxon>Micromonosporaceae</taxon>
        <taxon>Virgisporangium</taxon>
    </lineage>
</organism>
<comment type="caution">
    <text evidence="2">The sequence shown here is derived from an EMBL/GenBank/DDBJ whole genome shotgun (WGS) entry which is preliminary data.</text>
</comment>
<reference evidence="2" key="1">
    <citation type="submission" date="2021-01" db="EMBL/GenBank/DDBJ databases">
        <title>Whole genome shotgun sequence of Virgisporangium ochraceum NBRC 16418.</title>
        <authorList>
            <person name="Komaki H."/>
            <person name="Tamura T."/>
        </authorList>
    </citation>
    <scope>NUCLEOTIDE SEQUENCE</scope>
    <source>
        <strain evidence="2">NBRC 16418</strain>
    </source>
</reference>
<proteinExistence type="predicted"/>
<gene>
    <name evidence="2" type="ORF">Voc01_024900</name>
</gene>
<accession>A0A8J4EAM7</accession>
<sequence>MTVVRREARRRWAVVAACVALLCALPVAVAAWPSKNVRLDPSELRDLVQRSANRPYEGYAESVGTLGLPELPRFGQVAALVSGNTRLRAWYAARDRWRVDVVETGQERGVYRTPDELVSWDYGANQLSVVELGRVGVIMYDGTGPENRFTYVVGESTARLPRGADLMPPDLARRLLDLAEGDPVTALPGRRVAGVDAAGLRVTTSAPQSTIGHIDIWADPGTGLPLQIEVTARNAERPILVTRFLDLRMATPSAAVLTPPQQRDGLSVANVDAGDTLDIFGRDRDRNTLPDVIGGLTRWEEPDASDQRVVVRFTPGVAYGEGLTRIAVVALNRRLGNDVLRAARGWGTRIDLPDVAAVLIAAPLLSVMIVHIHSENRTFLLAGMVDGVHMQRFGEALAATQ</sequence>
<keyword evidence="1" id="KW-0732">Signal</keyword>
<evidence type="ECO:0000256" key="1">
    <source>
        <dbReference type="SAM" id="SignalP"/>
    </source>
</evidence>
<dbReference type="EMBL" id="BOPH01000027">
    <property type="protein sequence ID" value="GIJ67573.1"/>
    <property type="molecule type" value="Genomic_DNA"/>
</dbReference>